<organism evidence="2 3">
    <name type="scientific">Crenobacter caeni</name>
    <dbReference type="NCBI Taxonomy" id="2705474"/>
    <lineage>
        <taxon>Bacteria</taxon>
        <taxon>Pseudomonadati</taxon>
        <taxon>Pseudomonadota</taxon>
        <taxon>Betaproteobacteria</taxon>
        <taxon>Neisseriales</taxon>
        <taxon>Neisseriaceae</taxon>
        <taxon>Crenobacter</taxon>
    </lineage>
</organism>
<dbReference type="InterPro" id="IPR008023">
    <property type="entry name" value="DUF748"/>
</dbReference>
<evidence type="ECO:0000313" key="2">
    <source>
        <dbReference type="EMBL" id="NDV12122.1"/>
    </source>
</evidence>
<feature type="domain" description="AsmA" evidence="1">
    <location>
        <begin position="462"/>
        <end position="630"/>
    </location>
</feature>
<keyword evidence="3" id="KW-1185">Reference proteome</keyword>
<dbReference type="AlphaFoldDB" id="A0A6B2KPF0"/>
<reference evidence="2 3" key="1">
    <citation type="submission" date="2020-02" db="EMBL/GenBank/DDBJ databases">
        <authorList>
            <person name="Yang Z."/>
        </authorList>
    </citation>
    <scope>NUCLEOTIDE SEQUENCE [LARGE SCALE GENOMIC DNA]</scope>
    <source>
        <strain evidence="2 3">HX-7-9</strain>
    </source>
</reference>
<evidence type="ECO:0000313" key="3">
    <source>
        <dbReference type="Proteomes" id="UP000482578"/>
    </source>
</evidence>
<dbReference type="Pfam" id="PF05359">
    <property type="entry name" value="DUF748"/>
    <property type="match status" value="1"/>
</dbReference>
<dbReference type="PANTHER" id="PTHR30441:SF4">
    <property type="entry name" value="PROTEIN ASMA"/>
    <property type="match status" value="1"/>
</dbReference>
<dbReference type="InterPro" id="IPR007844">
    <property type="entry name" value="AsmA"/>
</dbReference>
<evidence type="ECO:0000259" key="1">
    <source>
        <dbReference type="Pfam" id="PF05170"/>
    </source>
</evidence>
<sequence>MKLNSGRFWLKTSVFTLLGAATLLLALAALYFVRFDAAAVRHAVEHSFAARGLRAQVSGSIRPQLWGRPGVEISDLRVYTPGAATPALTLASLRADLAWLPLLAGEHELTRLALTGLNTRLERDADGRLNLEGLLQPQADSPLKNGLDSVSIQDASISYRDAGDARAYTLDNAELSLSDMRGDAKLQLGGRLNDGKRTLTLRLDVPYRLDGRHLRVRALSLDAQFANRRQDAGLLTVRGDLDVDLEQGVVSADRVRLGYQLKQPKLQVDASIPHATLSLAQMTVPTLAVEGSLQLAQAEHRFKGSLEALKLTEAGLYADHSRVELVTRRGEHTVTATVSAPVQLVALERLQMAPLMLETRLTTPVLPRGQLAARLQGALDGSVSEGRFNLRAAGRLDGTPLTLTVEQTGLFPPQHKATLALDKLDLNRYLPEPKPEQAVALLQDKTPLKLDWMDFLHLRSKVDIGELNMGRFRVRDVHADVSADGKRFAVDNLSARIYQGSLSGSAELVRDKVVRLTVRQKLDGMHIRPLLTDLFSFSRVDGQGSAEVDIVARGNSLAALRESLTGHSRVRLSQGALTGIDLVAALKNLPAELKDWGQTPFEGNSQQKTTFQSLSASFDLEEGVARNQDLRLHSQLVNVAGSGKVDLKESIIDYALNVKANPRSFERLSKVNVPLKITGQINAPTYALDFNEMVKGKTTPGEKQQALKQELTRQITTILP</sequence>
<protein>
    <submittedName>
        <fullName evidence="2">AsmA family protein</fullName>
    </submittedName>
</protein>
<dbReference type="RefSeq" id="WP_163315357.1">
    <property type="nucleotide sequence ID" value="NZ_JAAGAA010000003.1"/>
</dbReference>
<name>A0A6B2KPF0_9NEIS</name>
<accession>A0A6B2KPF0</accession>
<dbReference type="EMBL" id="JAAGAA010000003">
    <property type="protein sequence ID" value="NDV12122.1"/>
    <property type="molecule type" value="Genomic_DNA"/>
</dbReference>
<dbReference type="Pfam" id="PF05170">
    <property type="entry name" value="AsmA"/>
    <property type="match status" value="1"/>
</dbReference>
<dbReference type="Proteomes" id="UP000482578">
    <property type="component" value="Unassembled WGS sequence"/>
</dbReference>
<dbReference type="GO" id="GO:0005886">
    <property type="term" value="C:plasma membrane"/>
    <property type="evidence" value="ECO:0007669"/>
    <property type="project" value="TreeGrafter"/>
</dbReference>
<comment type="caution">
    <text evidence="2">The sequence shown here is derived from an EMBL/GenBank/DDBJ whole genome shotgun (WGS) entry which is preliminary data.</text>
</comment>
<dbReference type="PANTHER" id="PTHR30441">
    <property type="entry name" value="DUF748 DOMAIN-CONTAINING PROTEIN"/>
    <property type="match status" value="1"/>
</dbReference>
<gene>
    <name evidence="2" type="ORF">GZH52_04825</name>
</gene>
<dbReference type="InterPro" id="IPR052894">
    <property type="entry name" value="AsmA-related"/>
</dbReference>
<dbReference type="GO" id="GO:0090313">
    <property type="term" value="P:regulation of protein targeting to membrane"/>
    <property type="evidence" value="ECO:0007669"/>
    <property type="project" value="TreeGrafter"/>
</dbReference>
<proteinExistence type="predicted"/>